<name>A0A7I4E668_PHYPA</name>
<dbReference type="Proteomes" id="UP000006727">
    <property type="component" value="Chromosome 6"/>
</dbReference>
<reference evidence="5 6" key="1">
    <citation type="journal article" date="2008" name="Science">
        <title>The Physcomitrella genome reveals evolutionary insights into the conquest of land by plants.</title>
        <authorList>
            <person name="Rensing S."/>
            <person name="Lang D."/>
            <person name="Zimmer A."/>
            <person name="Terry A."/>
            <person name="Salamov A."/>
            <person name="Shapiro H."/>
            <person name="Nishiyama T."/>
            <person name="Perroud P.-F."/>
            <person name="Lindquist E."/>
            <person name="Kamisugi Y."/>
            <person name="Tanahashi T."/>
            <person name="Sakakibara K."/>
            <person name="Fujita T."/>
            <person name="Oishi K."/>
            <person name="Shin-I T."/>
            <person name="Kuroki Y."/>
            <person name="Toyoda A."/>
            <person name="Suzuki Y."/>
            <person name="Hashimoto A."/>
            <person name="Yamaguchi K."/>
            <person name="Sugano A."/>
            <person name="Kohara Y."/>
            <person name="Fujiyama A."/>
            <person name="Anterola A."/>
            <person name="Aoki S."/>
            <person name="Ashton N."/>
            <person name="Barbazuk W.B."/>
            <person name="Barker E."/>
            <person name="Bennetzen J."/>
            <person name="Bezanilla M."/>
            <person name="Blankenship R."/>
            <person name="Cho S.H."/>
            <person name="Dutcher S."/>
            <person name="Estelle M."/>
            <person name="Fawcett J.A."/>
            <person name="Gundlach H."/>
            <person name="Hanada K."/>
            <person name="Heyl A."/>
            <person name="Hicks K.A."/>
            <person name="Hugh J."/>
            <person name="Lohr M."/>
            <person name="Mayer K."/>
            <person name="Melkozernov A."/>
            <person name="Murata T."/>
            <person name="Nelson D."/>
            <person name="Pils B."/>
            <person name="Prigge M."/>
            <person name="Reiss B."/>
            <person name="Renner T."/>
            <person name="Rombauts S."/>
            <person name="Rushton P."/>
            <person name="Sanderfoot A."/>
            <person name="Schween G."/>
            <person name="Shiu S.-H."/>
            <person name="Stueber K."/>
            <person name="Theodoulou F.L."/>
            <person name="Tu H."/>
            <person name="Van de Peer Y."/>
            <person name="Verrier P.J."/>
            <person name="Waters E."/>
            <person name="Wood A."/>
            <person name="Yang L."/>
            <person name="Cove D."/>
            <person name="Cuming A."/>
            <person name="Hasebe M."/>
            <person name="Lucas S."/>
            <person name="Mishler D.B."/>
            <person name="Reski R."/>
            <person name="Grigoriev I."/>
            <person name="Quatrano R.S."/>
            <person name="Boore J.L."/>
        </authorList>
    </citation>
    <scope>NUCLEOTIDE SEQUENCE [LARGE SCALE GENOMIC DNA]</scope>
    <source>
        <strain evidence="5 6">cv. Gransden 2004</strain>
    </source>
</reference>
<dbReference type="InterPro" id="IPR036322">
    <property type="entry name" value="WD40_repeat_dom_sf"/>
</dbReference>
<dbReference type="Gramene" id="Pp3c6_28770V3.3">
    <property type="protein sequence ID" value="Pp3c6_28770V3.3"/>
    <property type="gene ID" value="Pp3c6_28770"/>
</dbReference>
<organism evidence="5 6">
    <name type="scientific">Physcomitrium patens</name>
    <name type="common">Spreading-leaved earth moss</name>
    <name type="synonym">Physcomitrella patens</name>
    <dbReference type="NCBI Taxonomy" id="3218"/>
    <lineage>
        <taxon>Eukaryota</taxon>
        <taxon>Viridiplantae</taxon>
        <taxon>Streptophyta</taxon>
        <taxon>Embryophyta</taxon>
        <taxon>Bryophyta</taxon>
        <taxon>Bryophytina</taxon>
        <taxon>Bryopsida</taxon>
        <taxon>Funariidae</taxon>
        <taxon>Funariales</taxon>
        <taxon>Funariaceae</taxon>
        <taxon>Physcomitrium</taxon>
    </lineage>
</organism>
<comment type="subcellular location">
    <subcellularLocation>
        <location evidence="1">Nucleus</location>
    </subcellularLocation>
</comment>
<evidence type="ECO:0000256" key="3">
    <source>
        <dbReference type="ARBA" id="ARBA00022737"/>
    </source>
</evidence>
<dbReference type="AlphaFoldDB" id="A0A7I4E668"/>
<dbReference type="Gene3D" id="2.130.10.10">
    <property type="entry name" value="YVTN repeat-like/Quinoprotein amine dehydrogenase"/>
    <property type="match status" value="1"/>
</dbReference>
<evidence type="ECO:0000313" key="6">
    <source>
        <dbReference type="Proteomes" id="UP000006727"/>
    </source>
</evidence>
<reference evidence="5 6" key="2">
    <citation type="journal article" date="2018" name="Plant J.">
        <title>The Physcomitrella patens chromosome-scale assembly reveals moss genome structure and evolution.</title>
        <authorList>
            <person name="Lang D."/>
            <person name="Ullrich K.K."/>
            <person name="Murat F."/>
            <person name="Fuchs J."/>
            <person name="Jenkins J."/>
            <person name="Haas F.B."/>
            <person name="Piednoel M."/>
            <person name="Gundlach H."/>
            <person name="Van Bel M."/>
            <person name="Meyberg R."/>
            <person name="Vives C."/>
            <person name="Morata J."/>
            <person name="Symeonidi A."/>
            <person name="Hiss M."/>
            <person name="Muchero W."/>
            <person name="Kamisugi Y."/>
            <person name="Saleh O."/>
            <person name="Blanc G."/>
            <person name="Decker E.L."/>
            <person name="van Gessel N."/>
            <person name="Grimwood J."/>
            <person name="Hayes R.D."/>
            <person name="Graham S.W."/>
            <person name="Gunter L.E."/>
            <person name="McDaniel S.F."/>
            <person name="Hoernstein S.N.W."/>
            <person name="Larsson A."/>
            <person name="Li F.W."/>
            <person name="Perroud P.F."/>
            <person name="Phillips J."/>
            <person name="Ranjan P."/>
            <person name="Rokshar D.S."/>
            <person name="Rothfels C.J."/>
            <person name="Schneider L."/>
            <person name="Shu S."/>
            <person name="Stevenson D.W."/>
            <person name="Thummler F."/>
            <person name="Tillich M."/>
            <person name="Villarreal Aguilar J.C."/>
            <person name="Widiez T."/>
            <person name="Wong G.K."/>
            <person name="Wymore A."/>
            <person name="Zhang Y."/>
            <person name="Zimmer A.D."/>
            <person name="Quatrano R.S."/>
            <person name="Mayer K.F.X."/>
            <person name="Goodstein D."/>
            <person name="Casacuberta J.M."/>
            <person name="Vandepoele K."/>
            <person name="Reski R."/>
            <person name="Cuming A.C."/>
            <person name="Tuskan G.A."/>
            <person name="Maumus F."/>
            <person name="Salse J."/>
            <person name="Schmutz J."/>
            <person name="Rensing S.A."/>
        </authorList>
    </citation>
    <scope>NUCLEOTIDE SEQUENCE [LARGE SCALE GENOMIC DNA]</scope>
    <source>
        <strain evidence="5 6">cv. Gransden 2004</strain>
    </source>
</reference>
<sequence length="254" mass="27254">MDGDPSFLGFEHPHECNEIFLEPIQHCSCSSFGDWFFASLSYRCHESFFGLCTSGSGTPAQERSIGFGHPKGYPSVCYGGQRRQNQFGARHGAGIQWWDNRRPGGAVAQSPAKWVGADGVGSIHTVDVHQSRKHLSVVGGSGGTVLAWDLRRQNELHSLAGRGCKSGSSTGAEGEIWNVKLDPALQVGQGESGKIPPVLMCSEDGILALIESGMTTELAVESCAINSFDVDLELGSEIVCALEHESVLYVKRSS</sequence>
<keyword evidence="2" id="KW-0853">WD repeat</keyword>
<evidence type="ECO:0000256" key="4">
    <source>
        <dbReference type="ARBA" id="ARBA00023242"/>
    </source>
</evidence>
<proteinExistence type="predicted"/>
<evidence type="ECO:0000313" key="5">
    <source>
        <dbReference type="EnsemblPlants" id="Pp3c6_28770V3.3"/>
    </source>
</evidence>
<dbReference type="InterPro" id="IPR015943">
    <property type="entry name" value="WD40/YVTN_repeat-like_dom_sf"/>
</dbReference>
<dbReference type="EMBL" id="ABEU02000006">
    <property type="status" value="NOT_ANNOTATED_CDS"/>
    <property type="molecule type" value="Genomic_DNA"/>
</dbReference>
<protein>
    <submittedName>
        <fullName evidence="5">Uncharacterized protein</fullName>
    </submittedName>
</protein>
<accession>A0A7I4E668</accession>
<keyword evidence="3" id="KW-0677">Repeat</keyword>
<dbReference type="SUPFAM" id="SSF50978">
    <property type="entry name" value="WD40 repeat-like"/>
    <property type="match status" value="1"/>
</dbReference>
<dbReference type="EnsemblPlants" id="Pp3c6_28770V3.3">
    <property type="protein sequence ID" value="Pp3c6_28770V3.3"/>
    <property type="gene ID" value="Pp3c6_28770"/>
</dbReference>
<evidence type="ECO:0000256" key="1">
    <source>
        <dbReference type="ARBA" id="ARBA00004123"/>
    </source>
</evidence>
<dbReference type="PANTHER" id="PTHR22652:SF0">
    <property type="entry name" value="NUCLEOPORIN NUP43"/>
    <property type="match status" value="1"/>
</dbReference>
<keyword evidence="4" id="KW-0539">Nucleus</keyword>
<reference evidence="5" key="3">
    <citation type="submission" date="2020-12" db="UniProtKB">
        <authorList>
            <consortium name="EnsemblPlants"/>
        </authorList>
    </citation>
    <scope>IDENTIFICATION</scope>
</reference>
<gene>
    <name evidence="5" type="primary">LOC112283179</name>
</gene>
<dbReference type="PANTHER" id="PTHR22652">
    <property type="entry name" value="NUCLEOPORIN NUP43"/>
    <property type="match status" value="1"/>
</dbReference>
<keyword evidence="6" id="KW-1185">Reference proteome</keyword>
<dbReference type="GO" id="GO:0005634">
    <property type="term" value="C:nucleus"/>
    <property type="evidence" value="ECO:0007669"/>
    <property type="project" value="UniProtKB-SubCell"/>
</dbReference>
<evidence type="ECO:0000256" key="2">
    <source>
        <dbReference type="ARBA" id="ARBA00022574"/>
    </source>
</evidence>